<protein>
    <submittedName>
        <fullName evidence="2">Uncharacterized protein</fullName>
    </submittedName>
</protein>
<reference evidence="2" key="2">
    <citation type="submission" date="2022-10" db="EMBL/GenBank/DDBJ databases">
        <authorList>
            <consortium name="ENA_rothamsted_submissions"/>
            <consortium name="culmorum"/>
            <person name="King R."/>
        </authorList>
    </citation>
    <scope>NUCLEOTIDE SEQUENCE</scope>
</reference>
<proteinExistence type="predicted"/>
<evidence type="ECO:0000313" key="3">
    <source>
        <dbReference type="Proteomes" id="UP001154329"/>
    </source>
</evidence>
<gene>
    <name evidence="2" type="ORF">APHIGO_LOCUS7486</name>
</gene>
<evidence type="ECO:0000256" key="1">
    <source>
        <dbReference type="SAM" id="Phobius"/>
    </source>
</evidence>
<keyword evidence="1" id="KW-0812">Transmembrane</keyword>
<dbReference type="Proteomes" id="UP001154329">
    <property type="component" value="Chromosome 2"/>
</dbReference>
<accession>A0A9P0J3B9</accession>
<organism evidence="2 3">
    <name type="scientific">Aphis gossypii</name>
    <name type="common">Cotton aphid</name>
    <dbReference type="NCBI Taxonomy" id="80765"/>
    <lineage>
        <taxon>Eukaryota</taxon>
        <taxon>Metazoa</taxon>
        <taxon>Ecdysozoa</taxon>
        <taxon>Arthropoda</taxon>
        <taxon>Hexapoda</taxon>
        <taxon>Insecta</taxon>
        <taxon>Pterygota</taxon>
        <taxon>Neoptera</taxon>
        <taxon>Paraneoptera</taxon>
        <taxon>Hemiptera</taxon>
        <taxon>Sternorrhyncha</taxon>
        <taxon>Aphidomorpha</taxon>
        <taxon>Aphidoidea</taxon>
        <taxon>Aphididae</taxon>
        <taxon>Aphidini</taxon>
        <taxon>Aphis</taxon>
        <taxon>Aphis</taxon>
    </lineage>
</organism>
<keyword evidence="1" id="KW-1133">Transmembrane helix</keyword>
<evidence type="ECO:0000313" key="2">
    <source>
        <dbReference type="EMBL" id="CAH1726632.1"/>
    </source>
</evidence>
<dbReference type="AlphaFoldDB" id="A0A9P0J3B9"/>
<sequence>MMRVLNRLYKYGCRRIHKKHTQTDLSKNRVNLSIYTVILYSICYFSNLFSTYRDMARNRRFFFHKAQFYFALLISEVKVWRHPFGKNHSQTLRTIYKIFNPVDVCVFTIKYNLRGIVGKFKTSDGY</sequence>
<dbReference type="EMBL" id="OU899035">
    <property type="protein sequence ID" value="CAH1726632.1"/>
    <property type="molecule type" value="Genomic_DNA"/>
</dbReference>
<reference evidence="2" key="1">
    <citation type="submission" date="2022-02" db="EMBL/GenBank/DDBJ databases">
        <authorList>
            <person name="King R."/>
        </authorList>
    </citation>
    <scope>NUCLEOTIDE SEQUENCE</scope>
</reference>
<keyword evidence="3" id="KW-1185">Reference proteome</keyword>
<feature type="transmembrane region" description="Helical" evidence="1">
    <location>
        <begin position="32"/>
        <end position="52"/>
    </location>
</feature>
<keyword evidence="1" id="KW-0472">Membrane</keyword>
<name>A0A9P0J3B9_APHGO</name>